<dbReference type="PANTHER" id="PTHR43179:SF12">
    <property type="entry name" value="GALACTOFURANOSYLTRANSFERASE GLFT2"/>
    <property type="match status" value="1"/>
</dbReference>
<reference evidence="6 7" key="1">
    <citation type="submission" date="2022-04" db="EMBL/GenBank/DDBJ databases">
        <title>Spirosoma sp. strain RP8 genome sequencing and assembly.</title>
        <authorList>
            <person name="Jung Y."/>
        </authorList>
    </citation>
    <scope>NUCLEOTIDE SEQUENCE [LARGE SCALE GENOMIC DNA]</scope>
    <source>
        <strain evidence="6 7">RP8</strain>
    </source>
</reference>
<keyword evidence="4" id="KW-1133">Transmembrane helix</keyword>
<keyword evidence="3" id="KW-0808">Transferase</keyword>
<name>A0ABT0HLX9_9BACT</name>
<evidence type="ECO:0000313" key="6">
    <source>
        <dbReference type="EMBL" id="MCK8493168.1"/>
    </source>
</evidence>
<evidence type="ECO:0000313" key="7">
    <source>
        <dbReference type="Proteomes" id="UP001202180"/>
    </source>
</evidence>
<dbReference type="RefSeq" id="WP_248477753.1">
    <property type="nucleotide sequence ID" value="NZ_JALPRF010000002.1"/>
</dbReference>
<dbReference type="EMBL" id="JALPRF010000002">
    <property type="protein sequence ID" value="MCK8493168.1"/>
    <property type="molecule type" value="Genomic_DNA"/>
</dbReference>
<keyword evidence="4" id="KW-0812">Transmembrane</keyword>
<proteinExistence type="inferred from homology"/>
<evidence type="ECO:0000256" key="4">
    <source>
        <dbReference type="SAM" id="Phobius"/>
    </source>
</evidence>
<dbReference type="InterPro" id="IPR001173">
    <property type="entry name" value="Glyco_trans_2-like"/>
</dbReference>
<dbReference type="Proteomes" id="UP001202180">
    <property type="component" value="Unassembled WGS sequence"/>
</dbReference>
<sequence>MTNTPTSIVIVSPVHNRCALTQQCLRSLAAINSEGLAVHVILVDDGSTDGTRSAIEREFPAVQLVAGDGTLYFTAGANLGFKAALVHKPDYILLINDDTYFDTDFLRYLVECAETHPRSAVGGLLLRWDEPHRVFQVDPRWDTWYGGWRHQTQLTIETVPQEAFRVATLAGNCLLFPASVFAELGFMDEVRFPNFGDSTFTARLRKNGWQLWVEPRAKVYNQPNSFPKTLRSMSWPQRYQALWGDLRSYHNLRGRFMLYWVTAPTQFQAVVAFGIFFGRLILRGIGVTKNWP</sequence>
<dbReference type="SUPFAM" id="SSF53448">
    <property type="entry name" value="Nucleotide-diphospho-sugar transferases"/>
    <property type="match status" value="1"/>
</dbReference>
<gene>
    <name evidence="6" type="ORF">M0L20_14970</name>
</gene>
<dbReference type="InterPro" id="IPR029044">
    <property type="entry name" value="Nucleotide-diphossugar_trans"/>
</dbReference>
<protein>
    <submittedName>
        <fullName evidence="6">Glycosyltransferase family 2 protein</fullName>
    </submittedName>
</protein>
<accession>A0ABT0HLX9</accession>
<dbReference type="Gene3D" id="3.90.550.10">
    <property type="entry name" value="Spore Coat Polysaccharide Biosynthesis Protein SpsA, Chain A"/>
    <property type="match status" value="1"/>
</dbReference>
<evidence type="ECO:0000256" key="1">
    <source>
        <dbReference type="ARBA" id="ARBA00006739"/>
    </source>
</evidence>
<comment type="caution">
    <text evidence="6">The sequence shown here is derived from an EMBL/GenBank/DDBJ whole genome shotgun (WGS) entry which is preliminary data.</text>
</comment>
<keyword evidence="4" id="KW-0472">Membrane</keyword>
<dbReference type="PANTHER" id="PTHR43179">
    <property type="entry name" value="RHAMNOSYLTRANSFERASE WBBL"/>
    <property type="match status" value="1"/>
</dbReference>
<dbReference type="Pfam" id="PF00535">
    <property type="entry name" value="Glycos_transf_2"/>
    <property type="match status" value="1"/>
</dbReference>
<keyword evidence="2" id="KW-0328">Glycosyltransferase</keyword>
<evidence type="ECO:0000256" key="3">
    <source>
        <dbReference type="ARBA" id="ARBA00022679"/>
    </source>
</evidence>
<organism evidence="6 7">
    <name type="scientific">Spirosoma liriopis</name>
    <dbReference type="NCBI Taxonomy" id="2937440"/>
    <lineage>
        <taxon>Bacteria</taxon>
        <taxon>Pseudomonadati</taxon>
        <taxon>Bacteroidota</taxon>
        <taxon>Cytophagia</taxon>
        <taxon>Cytophagales</taxon>
        <taxon>Cytophagaceae</taxon>
        <taxon>Spirosoma</taxon>
    </lineage>
</organism>
<evidence type="ECO:0000259" key="5">
    <source>
        <dbReference type="Pfam" id="PF00535"/>
    </source>
</evidence>
<keyword evidence="7" id="KW-1185">Reference proteome</keyword>
<evidence type="ECO:0000256" key="2">
    <source>
        <dbReference type="ARBA" id="ARBA00022676"/>
    </source>
</evidence>
<comment type="similarity">
    <text evidence="1">Belongs to the glycosyltransferase 2 family.</text>
</comment>
<feature type="transmembrane region" description="Helical" evidence="4">
    <location>
        <begin position="257"/>
        <end position="282"/>
    </location>
</feature>
<feature type="domain" description="Glycosyltransferase 2-like" evidence="5">
    <location>
        <begin position="10"/>
        <end position="143"/>
    </location>
</feature>